<comment type="catalytic activity">
    <reaction evidence="10">
        <text>a ubiquinone + NADH + 5 H(+)(in) = a ubiquinol + NAD(+) + 4 H(+)(out)</text>
        <dbReference type="Rhea" id="RHEA:29091"/>
        <dbReference type="Rhea" id="RHEA-COMP:9565"/>
        <dbReference type="Rhea" id="RHEA-COMP:9566"/>
        <dbReference type="ChEBI" id="CHEBI:15378"/>
        <dbReference type="ChEBI" id="CHEBI:16389"/>
        <dbReference type="ChEBI" id="CHEBI:17976"/>
        <dbReference type="ChEBI" id="CHEBI:57540"/>
        <dbReference type="ChEBI" id="CHEBI:57945"/>
        <dbReference type="EC" id="7.1.1.2"/>
    </reaction>
</comment>
<organism evidence="12">
    <name type="scientific">Cylisticus convexus</name>
    <dbReference type="NCBI Taxonomy" id="96835"/>
    <lineage>
        <taxon>Eukaryota</taxon>
        <taxon>Metazoa</taxon>
        <taxon>Ecdysozoa</taxon>
        <taxon>Arthropoda</taxon>
        <taxon>Crustacea</taxon>
        <taxon>Multicrustacea</taxon>
        <taxon>Malacostraca</taxon>
        <taxon>Eumalacostraca</taxon>
        <taxon>Peracarida</taxon>
        <taxon>Isopoda</taxon>
        <taxon>Oniscidea</taxon>
        <taxon>Crinocheta</taxon>
        <taxon>Cylisticidae</taxon>
        <taxon>Cylisticus</taxon>
    </lineage>
</organism>
<feature type="transmembrane region" description="Helical" evidence="11">
    <location>
        <begin position="6"/>
        <end position="27"/>
    </location>
</feature>
<feature type="transmembrane region" description="Helical" evidence="11">
    <location>
        <begin position="62"/>
        <end position="84"/>
    </location>
</feature>
<evidence type="ECO:0000256" key="10">
    <source>
        <dbReference type="ARBA" id="ARBA00049551"/>
    </source>
</evidence>
<evidence type="ECO:0000256" key="4">
    <source>
        <dbReference type="ARBA" id="ARBA00022692"/>
    </source>
</evidence>
<evidence type="ECO:0000256" key="11">
    <source>
        <dbReference type="SAM" id="Phobius"/>
    </source>
</evidence>
<name>A0A0G2T4L2_9CRUS</name>
<evidence type="ECO:0000256" key="5">
    <source>
        <dbReference type="ARBA" id="ARBA00022967"/>
    </source>
</evidence>
<evidence type="ECO:0000256" key="1">
    <source>
        <dbReference type="ARBA" id="ARBA00004141"/>
    </source>
</evidence>
<dbReference type="AlphaFoldDB" id="A0A0G2T4L2"/>
<dbReference type="Gene3D" id="1.10.287.3510">
    <property type="match status" value="1"/>
</dbReference>
<keyword evidence="5" id="KW-1278">Translocase</keyword>
<feature type="transmembrane region" description="Helical" evidence="11">
    <location>
        <begin position="39"/>
        <end position="56"/>
    </location>
</feature>
<evidence type="ECO:0000256" key="7">
    <source>
        <dbReference type="ARBA" id="ARBA00023027"/>
    </source>
</evidence>
<sequence length="95" mass="11017">MFMTNHTQMIFLFFMFSSAFLSFLLISKHLLSSLVCIEYMALIIFFLISITIFLTSNEMFNSFFFISIAVCEAALGLSITVLYARKKGDDLFKFY</sequence>
<dbReference type="EMBL" id="KR013002">
    <property type="protein sequence ID" value="AKG95412.1"/>
    <property type="molecule type" value="Genomic_DNA"/>
</dbReference>
<keyword evidence="8 11" id="KW-0472">Membrane</keyword>
<protein>
    <recommendedName>
        <fullName evidence="3">NADH-ubiquinone oxidoreductase chain 4L</fullName>
    </recommendedName>
    <alternativeName>
        <fullName evidence="9">NADH dehydrogenase subunit 4L</fullName>
    </alternativeName>
</protein>
<gene>
    <name evidence="12" type="primary">nad4L</name>
</gene>
<keyword evidence="6 11" id="KW-1133">Transmembrane helix</keyword>
<comment type="similarity">
    <text evidence="2">Belongs to the complex I subunit 4L family.</text>
</comment>
<evidence type="ECO:0000313" key="12">
    <source>
        <dbReference type="EMBL" id="AKG95412.1"/>
    </source>
</evidence>
<proteinExistence type="inferred from homology"/>
<evidence type="ECO:0000256" key="9">
    <source>
        <dbReference type="ARBA" id="ARBA00031586"/>
    </source>
</evidence>
<evidence type="ECO:0000256" key="2">
    <source>
        <dbReference type="ARBA" id="ARBA00010519"/>
    </source>
</evidence>
<evidence type="ECO:0000256" key="6">
    <source>
        <dbReference type="ARBA" id="ARBA00022989"/>
    </source>
</evidence>
<comment type="subcellular location">
    <subcellularLocation>
        <location evidence="1">Membrane</location>
        <topology evidence="1">Multi-pass membrane protein</topology>
    </subcellularLocation>
</comment>
<dbReference type="InterPro" id="IPR039428">
    <property type="entry name" value="NUOK/Mnh_C1-like"/>
</dbReference>
<accession>A0A0G2T4L2</accession>
<dbReference type="Pfam" id="PF00420">
    <property type="entry name" value="Oxidored_q2"/>
    <property type="match status" value="1"/>
</dbReference>
<reference evidence="12" key="1">
    <citation type="journal article" date="2015" name="G3 (Bethesda)">
        <title>Multiple Conserved Heteroplasmic Sites in tRNA Genes in the Mitochondrial Genomes of Terrestrial Isopods (Oniscidea).</title>
        <authorList>
            <person name="Chandler C.H."/>
            <person name="Badawi M."/>
            <person name="Moumen B."/>
            <person name="Greve P."/>
            <person name="Cordaux R."/>
        </authorList>
    </citation>
    <scope>NUCLEOTIDE SEQUENCE</scope>
</reference>
<evidence type="ECO:0000256" key="8">
    <source>
        <dbReference type="ARBA" id="ARBA00023136"/>
    </source>
</evidence>
<keyword evidence="4 11" id="KW-0812">Transmembrane</keyword>
<dbReference type="GO" id="GO:0008137">
    <property type="term" value="F:NADH dehydrogenase (ubiquinone) activity"/>
    <property type="evidence" value="ECO:0007669"/>
    <property type="project" value="UniProtKB-EC"/>
</dbReference>
<keyword evidence="12" id="KW-0496">Mitochondrion</keyword>
<geneLocation type="mitochondrion" evidence="12"/>
<dbReference type="GO" id="GO:0016020">
    <property type="term" value="C:membrane"/>
    <property type="evidence" value="ECO:0007669"/>
    <property type="project" value="UniProtKB-SubCell"/>
</dbReference>
<evidence type="ECO:0000256" key="3">
    <source>
        <dbReference type="ARBA" id="ARBA00016612"/>
    </source>
</evidence>
<keyword evidence="7" id="KW-0520">NAD</keyword>